<dbReference type="STRING" id="1192034.CAP_1115"/>
<name>A0A017SU98_9BACT</name>
<dbReference type="Gene3D" id="2.60.200.60">
    <property type="match status" value="2"/>
</dbReference>
<dbReference type="Proteomes" id="UP000019678">
    <property type="component" value="Unassembled WGS sequence"/>
</dbReference>
<dbReference type="Pfam" id="PF05488">
    <property type="entry name" value="PAAR_motif"/>
    <property type="match status" value="1"/>
</dbReference>
<accession>A0A017SU98</accession>
<sequence>MPAAARVGDRHICRGTHPAPHRGGPVSSGCTTVLFAESLAARVGDTADCTGPRDDVIVEGCPTVLIAGKPAARRGDRTDGGKIVEGLRTVRIGREPRPARSPSPPEKAR</sequence>
<evidence type="ECO:0000313" key="3">
    <source>
        <dbReference type="Proteomes" id="UP000019678"/>
    </source>
</evidence>
<keyword evidence="3" id="KW-1185">Reference proteome</keyword>
<dbReference type="OrthoDB" id="5471451at2"/>
<dbReference type="AlphaFoldDB" id="A0A017SU98"/>
<reference evidence="2 3" key="1">
    <citation type="submission" date="2013-05" db="EMBL/GenBank/DDBJ databases">
        <title>Genome assembly of Chondromyces apiculatus DSM 436.</title>
        <authorList>
            <person name="Sharma G."/>
            <person name="Khatri I."/>
            <person name="Kaur C."/>
            <person name="Mayilraj S."/>
            <person name="Subramanian S."/>
        </authorList>
    </citation>
    <scope>NUCLEOTIDE SEQUENCE [LARGE SCALE GENOMIC DNA]</scope>
    <source>
        <strain evidence="2 3">DSM 436</strain>
    </source>
</reference>
<proteinExistence type="predicted"/>
<gene>
    <name evidence="2" type="ORF">CAP_1115</name>
</gene>
<dbReference type="InterPro" id="IPR008727">
    <property type="entry name" value="PAAR_motif"/>
</dbReference>
<feature type="compositionally biased region" description="Pro residues" evidence="1">
    <location>
        <begin position="99"/>
        <end position="109"/>
    </location>
</feature>
<organism evidence="2 3">
    <name type="scientific">Chondromyces apiculatus DSM 436</name>
    <dbReference type="NCBI Taxonomy" id="1192034"/>
    <lineage>
        <taxon>Bacteria</taxon>
        <taxon>Pseudomonadati</taxon>
        <taxon>Myxococcota</taxon>
        <taxon>Polyangia</taxon>
        <taxon>Polyangiales</taxon>
        <taxon>Polyangiaceae</taxon>
        <taxon>Chondromyces</taxon>
    </lineage>
</organism>
<feature type="region of interest" description="Disordered" evidence="1">
    <location>
        <begin position="1"/>
        <end position="27"/>
    </location>
</feature>
<protein>
    <submittedName>
        <fullName evidence="2">Uncharacterized protein</fullName>
    </submittedName>
</protein>
<dbReference type="RefSeq" id="WP_044252056.1">
    <property type="nucleotide sequence ID" value="NZ_ASRX01000126.1"/>
</dbReference>
<evidence type="ECO:0000256" key="1">
    <source>
        <dbReference type="SAM" id="MobiDB-lite"/>
    </source>
</evidence>
<comment type="caution">
    <text evidence="2">The sequence shown here is derived from an EMBL/GenBank/DDBJ whole genome shotgun (WGS) entry which is preliminary data.</text>
</comment>
<dbReference type="eggNOG" id="COG4104">
    <property type="taxonomic scope" value="Bacteria"/>
</dbReference>
<dbReference type="CDD" id="cd14738">
    <property type="entry name" value="PAAR_2"/>
    <property type="match status" value="1"/>
</dbReference>
<evidence type="ECO:0000313" key="2">
    <source>
        <dbReference type="EMBL" id="EYF00180.1"/>
    </source>
</evidence>
<feature type="region of interest" description="Disordered" evidence="1">
    <location>
        <begin position="71"/>
        <end position="109"/>
    </location>
</feature>
<feature type="compositionally biased region" description="Basic and acidic residues" evidence="1">
    <location>
        <begin position="73"/>
        <end position="82"/>
    </location>
</feature>
<dbReference type="EMBL" id="ASRX01000126">
    <property type="protein sequence ID" value="EYF00180.1"/>
    <property type="molecule type" value="Genomic_DNA"/>
</dbReference>